<gene>
    <name evidence="4" type="ORF">H9867_02615</name>
</gene>
<evidence type="ECO:0000313" key="4">
    <source>
        <dbReference type="EMBL" id="HIW95372.1"/>
    </source>
</evidence>
<dbReference type="Proteomes" id="UP000824189">
    <property type="component" value="Unassembled WGS sequence"/>
</dbReference>
<dbReference type="PROSITE" id="PS50983">
    <property type="entry name" value="FE_B12_PBP"/>
    <property type="match status" value="1"/>
</dbReference>
<proteinExistence type="inferred from homology"/>
<organism evidence="4 5">
    <name type="scientific">Candidatus Corynebacterium gallistercoris</name>
    <dbReference type="NCBI Taxonomy" id="2838530"/>
    <lineage>
        <taxon>Bacteria</taxon>
        <taxon>Bacillati</taxon>
        <taxon>Actinomycetota</taxon>
        <taxon>Actinomycetes</taxon>
        <taxon>Mycobacteriales</taxon>
        <taxon>Corynebacteriaceae</taxon>
        <taxon>Corynebacterium</taxon>
    </lineage>
</organism>
<reference evidence="4" key="1">
    <citation type="journal article" date="2021" name="PeerJ">
        <title>Extensive microbial diversity within the chicken gut microbiome revealed by metagenomics and culture.</title>
        <authorList>
            <person name="Gilroy R."/>
            <person name="Ravi A."/>
            <person name="Getino M."/>
            <person name="Pursley I."/>
            <person name="Horton D.L."/>
            <person name="Alikhan N.F."/>
            <person name="Baker D."/>
            <person name="Gharbi K."/>
            <person name="Hall N."/>
            <person name="Watson M."/>
            <person name="Adriaenssens E.M."/>
            <person name="Foster-Nyarko E."/>
            <person name="Jarju S."/>
            <person name="Secka A."/>
            <person name="Antonio M."/>
            <person name="Oren A."/>
            <person name="Chaudhuri R.R."/>
            <person name="La Ragione R."/>
            <person name="Hildebrand F."/>
            <person name="Pallen M.J."/>
        </authorList>
    </citation>
    <scope>NUCLEOTIDE SEQUENCE</scope>
    <source>
        <strain evidence="4">4376</strain>
    </source>
</reference>
<sequence length="337" mass="36110">MKYLKYRPLRPALTAASSALLVFAAACGNPGSESGPESGSPSATSMITVDNCEDTVDVPHPPQRVMVTGSESIPTLAQLGVLDSIAVRAGVFPPAYFDELTNAALAEIPSLTDRIDATGHLQISMEQTLAEDPDLVLGATDTVNRQTLAPHNIPLIEEPAFCGALDGPVTWEDVWEQISLYGNIFDKDAAAEAYISKLKEQLHSVEEHQEGRGLSVAILYPEVGGATTYAYGNRSMSYPLVETTGLRNVFGDVEDRVFEVSAEEIVARNPDVIVALHTDGEPAEVINAITSLRGIGAVPAVKEKKIMPLLLNYAEPATPLSVQGAQRLNDFLRQDKG</sequence>
<dbReference type="Pfam" id="PF01497">
    <property type="entry name" value="Peripla_BP_2"/>
    <property type="match status" value="1"/>
</dbReference>
<name>A0A9D1RX57_9CORY</name>
<evidence type="ECO:0000259" key="3">
    <source>
        <dbReference type="PROSITE" id="PS50983"/>
    </source>
</evidence>
<dbReference type="PROSITE" id="PS51257">
    <property type="entry name" value="PROKAR_LIPOPROTEIN"/>
    <property type="match status" value="1"/>
</dbReference>
<protein>
    <submittedName>
        <fullName evidence="4">ABC transporter substrate-binding protein</fullName>
    </submittedName>
</protein>
<dbReference type="Gene3D" id="3.40.50.1980">
    <property type="entry name" value="Nitrogenase molybdenum iron protein domain"/>
    <property type="match status" value="2"/>
</dbReference>
<evidence type="ECO:0000256" key="2">
    <source>
        <dbReference type="SAM" id="SignalP"/>
    </source>
</evidence>
<dbReference type="PANTHER" id="PTHR30535">
    <property type="entry name" value="VITAMIN B12-BINDING PROTEIN"/>
    <property type="match status" value="1"/>
</dbReference>
<dbReference type="InterPro" id="IPR050902">
    <property type="entry name" value="ABC_Transporter_SBP"/>
</dbReference>
<accession>A0A9D1RX57</accession>
<feature type="domain" description="Fe/B12 periplasmic-binding" evidence="3">
    <location>
        <begin position="64"/>
        <end position="336"/>
    </location>
</feature>
<reference evidence="4" key="2">
    <citation type="submission" date="2021-04" db="EMBL/GenBank/DDBJ databases">
        <authorList>
            <person name="Gilroy R."/>
        </authorList>
    </citation>
    <scope>NUCLEOTIDE SEQUENCE</scope>
    <source>
        <strain evidence="4">4376</strain>
    </source>
</reference>
<dbReference type="AlphaFoldDB" id="A0A9D1RX57"/>
<evidence type="ECO:0000256" key="1">
    <source>
        <dbReference type="ARBA" id="ARBA00008814"/>
    </source>
</evidence>
<keyword evidence="2" id="KW-0732">Signal</keyword>
<comment type="similarity">
    <text evidence="1">Belongs to the bacterial solute-binding protein 8 family.</text>
</comment>
<comment type="caution">
    <text evidence="4">The sequence shown here is derived from an EMBL/GenBank/DDBJ whole genome shotgun (WGS) entry which is preliminary data.</text>
</comment>
<dbReference type="SUPFAM" id="SSF53807">
    <property type="entry name" value="Helical backbone' metal receptor"/>
    <property type="match status" value="1"/>
</dbReference>
<evidence type="ECO:0000313" key="5">
    <source>
        <dbReference type="Proteomes" id="UP000824189"/>
    </source>
</evidence>
<feature type="signal peptide" evidence="2">
    <location>
        <begin position="1"/>
        <end position="24"/>
    </location>
</feature>
<dbReference type="PANTHER" id="PTHR30535:SF34">
    <property type="entry name" value="MOLYBDATE-BINDING PROTEIN MOLA"/>
    <property type="match status" value="1"/>
</dbReference>
<dbReference type="InterPro" id="IPR002491">
    <property type="entry name" value="ABC_transptr_periplasmic_BD"/>
</dbReference>
<dbReference type="EMBL" id="DXFZ01000032">
    <property type="protein sequence ID" value="HIW95372.1"/>
    <property type="molecule type" value="Genomic_DNA"/>
</dbReference>
<feature type="chain" id="PRO_5038605209" evidence="2">
    <location>
        <begin position="25"/>
        <end position="337"/>
    </location>
</feature>